<dbReference type="CDD" id="cd05466">
    <property type="entry name" value="PBP2_LTTR_substrate"/>
    <property type="match status" value="1"/>
</dbReference>
<evidence type="ECO:0000313" key="7">
    <source>
        <dbReference type="Proteomes" id="UP000605148"/>
    </source>
</evidence>
<dbReference type="SUPFAM" id="SSF53850">
    <property type="entry name" value="Periplasmic binding protein-like II"/>
    <property type="match status" value="1"/>
</dbReference>
<dbReference type="FunFam" id="1.10.10.10:FF:000001">
    <property type="entry name" value="LysR family transcriptional regulator"/>
    <property type="match status" value="1"/>
</dbReference>
<reference evidence="6" key="1">
    <citation type="journal article" date="2014" name="Int. J. Syst. Evol. Microbiol.">
        <title>Complete genome sequence of Corynebacterium casei LMG S-19264T (=DSM 44701T), isolated from a smear-ripened cheese.</title>
        <authorList>
            <consortium name="US DOE Joint Genome Institute (JGI-PGF)"/>
            <person name="Walter F."/>
            <person name="Albersmeier A."/>
            <person name="Kalinowski J."/>
            <person name="Ruckert C."/>
        </authorList>
    </citation>
    <scope>NUCLEOTIDE SEQUENCE</scope>
    <source>
        <strain evidence="6">CGMCC 1.12426</strain>
    </source>
</reference>
<comment type="similarity">
    <text evidence="1">Belongs to the LysR transcriptional regulatory family.</text>
</comment>
<dbReference type="EMBL" id="BMFA01000005">
    <property type="protein sequence ID" value="GGB46444.1"/>
    <property type="molecule type" value="Genomic_DNA"/>
</dbReference>
<evidence type="ECO:0000313" key="6">
    <source>
        <dbReference type="EMBL" id="GGB46444.1"/>
    </source>
</evidence>
<dbReference type="GO" id="GO:0003700">
    <property type="term" value="F:DNA-binding transcription factor activity"/>
    <property type="evidence" value="ECO:0007669"/>
    <property type="project" value="InterPro"/>
</dbReference>
<dbReference type="InterPro" id="IPR036388">
    <property type="entry name" value="WH-like_DNA-bd_sf"/>
</dbReference>
<organism evidence="6 7">
    <name type="scientific">Roseibium aquae</name>
    <dbReference type="NCBI Taxonomy" id="1323746"/>
    <lineage>
        <taxon>Bacteria</taxon>
        <taxon>Pseudomonadati</taxon>
        <taxon>Pseudomonadota</taxon>
        <taxon>Alphaproteobacteria</taxon>
        <taxon>Hyphomicrobiales</taxon>
        <taxon>Stappiaceae</taxon>
        <taxon>Roseibium</taxon>
    </lineage>
</organism>
<dbReference type="InterPro" id="IPR005119">
    <property type="entry name" value="LysR_subst-bd"/>
</dbReference>
<dbReference type="GO" id="GO:0003677">
    <property type="term" value="F:DNA binding"/>
    <property type="evidence" value="ECO:0007669"/>
    <property type="project" value="UniProtKB-KW"/>
</dbReference>
<dbReference type="Gene3D" id="1.10.10.10">
    <property type="entry name" value="Winged helix-like DNA-binding domain superfamily/Winged helix DNA-binding domain"/>
    <property type="match status" value="1"/>
</dbReference>
<dbReference type="InterPro" id="IPR036390">
    <property type="entry name" value="WH_DNA-bd_sf"/>
</dbReference>
<dbReference type="AlphaFoldDB" id="A0A916TIC3"/>
<dbReference type="PROSITE" id="PS50931">
    <property type="entry name" value="HTH_LYSR"/>
    <property type="match status" value="1"/>
</dbReference>
<evidence type="ECO:0000259" key="5">
    <source>
        <dbReference type="PROSITE" id="PS50931"/>
    </source>
</evidence>
<dbReference type="Gene3D" id="3.40.190.290">
    <property type="match status" value="1"/>
</dbReference>
<gene>
    <name evidence="6" type="ORF">GCM10011316_18210</name>
</gene>
<dbReference type="PANTHER" id="PTHR30419:SF31">
    <property type="entry name" value="BLR3139 PROTEIN"/>
    <property type="match status" value="1"/>
</dbReference>
<keyword evidence="4" id="KW-0804">Transcription</keyword>
<dbReference type="PANTHER" id="PTHR30419">
    <property type="entry name" value="HTH-TYPE TRANSCRIPTIONAL REGULATOR YBHD"/>
    <property type="match status" value="1"/>
</dbReference>
<keyword evidence="7" id="KW-1185">Reference proteome</keyword>
<sequence length="310" mass="33348">MERLPPYDLVDLRLLVALAEHRHFARAADSCGLSQPALSARIRRLETALAVPLIYRGKRFEGFTPDGDRALVWARRILSDCSGLVEDVRSAEGRPHGLLRLGVVPSATPYAGKLCGAVAARFPGVQTQILSLSSKAIGTALDEFELDAGITYGAGPASEGPDLAGNGHWQPLLEETYCLVARPDLTIPGNGAISWADAAKLPMCLLTPDMQNRRIIDEAFRDAGALPDIRLESNSFNAILAMVRAYPFATILPRLQVEAGLTGGLKVRDMGEQVTTRPIGLWIPKRVPERRVTGALLEVLSSLGTGDPLG</sequence>
<dbReference type="RefSeq" id="WP_188656269.1">
    <property type="nucleotide sequence ID" value="NZ_BMFA01000005.1"/>
</dbReference>
<dbReference type="SUPFAM" id="SSF46785">
    <property type="entry name" value="Winged helix' DNA-binding domain"/>
    <property type="match status" value="1"/>
</dbReference>
<reference evidence="6" key="2">
    <citation type="submission" date="2020-09" db="EMBL/GenBank/DDBJ databases">
        <authorList>
            <person name="Sun Q."/>
            <person name="Zhou Y."/>
        </authorList>
    </citation>
    <scope>NUCLEOTIDE SEQUENCE</scope>
    <source>
        <strain evidence="6">CGMCC 1.12426</strain>
    </source>
</reference>
<evidence type="ECO:0000256" key="2">
    <source>
        <dbReference type="ARBA" id="ARBA00023015"/>
    </source>
</evidence>
<evidence type="ECO:0000256" key="1">
    <source>
        <dbReference type="ARBA" id="ARBA00009437"/>
    </source>
</evidence>
<keyword evidence="3" id="KW-0238">DNA-binding</keyword>
<dbReference type="InterPro" id="IPR000847">
    <property type="entry name" value="LysR_HTH_N"/>
</dbReference>
<comment type="caution">
    <text evidence="6">The sequence shown here is derived from an EMBL/GenBank/DDBJ whole genome shotgun (WGS) entry which is preliminary data.</text>
</comment>
<dbReference type="GO" id="GO:0005829">
    <property type="term" value="C:cytosol"/>
    <property type="evidence" value="ECO:0007669"/>
    <property type="project" value="TreeGrafter"/>
</dbReference>
<dbReference type="InterPro" id="IPR050950">
    <property type="entry name" value="HTH-type_LysR_regulators"/>
</dbReference>
<accession>A0A916TIC3</accession>
<name>A0A916TIC3_9HYPH</name>
<keyword evidence="2" id="KW-0805">Transcription regulation</keyword>
<dbReference type="Pfam" id="PF03466">
    <property type="entry name" value="LysR_substrate"/>
    <property type="match status" value="1"/>
</dbReference>
<dbReference type="Pfam" id="PF00126">
    <property type="entry name" value="HTH_1"/>
    <property type="match status" value="1"/>
</dbReference>
<evidence type="ECO:0000256" key="3">
    <source>
        <dbReference type="ARBA" id="ARBA00023125"/>
    </source>
</evidence>
<evidence type="ECO:0000256" key="4">
    <source>
        <dbReference type="ARBA" id="ARBA00023163"/>
    </source>
</evidence>
<feature type="domain" description="HTH lysR-type" evidence="5">
    <location>
        <begin position="7"/>
        <end position="66"/>
    </location>
</feature>
<proteinExistence type="inferred from homology"/>
<protein>
    <submittedName>
        <fullName evidence="6">LysR family transcriptional regulator</fullName>
    </submittedName>
</protein>
<dbReference type="PRINTS" id="PR00039">
    <property type="entry name" value="HTHLYSR"/>
</dbReference>
<dbReference type="Proteomes" id="UP000605148">
    <property type="component" value="Unassembled WGS sequence"/>
</dbReference>